<proteinExistence type="predicted"/>
<feature type="coiled-coil region" evidence="1">
    <location>
        <begin position="290"/>
        <end position="381"/>
    </location>
</feature>
<gene>
    <name evidence="3" type="primary">PLVAP</name>
</gene>
<dbReference type="GeneTree" id="ENSGT00390000006166"/>
<reference evidence="3" key="3">
    <citation type="submission" date="2025-09" db="UniProtKB">
        <authorList>
            <consortium name="Ensembl"/>
        </authorList>
    </citation>
    <scope>IDENTIFICATION</scope>
    <source>
        <strain evidence="3">Glennie</strain>
    </source>
</reference>
<dbReference type="OMA" id="ETNKSCD"/>
<organism evidence="3 4">
    <name type="scientific">Ornithorhynchus anatinus</name>
    <name type="common">Duckbill platypus</name>
    <dbReference type="NCBI Taxonomy" id="9258"/>
    <lineage>
        <taxon>Eukaryota</taxon>
        <taxon>Metazoa</taxon>
        <taxon>Chordata</taxon>
        <taxon>Craniata</taxon>
        <taxon>Vertebrata</taxon>
        <taxon>Euteleostomi</taxon>
        <taxon>Mammalia</taxon>
        <taxon>Monotremata</taxon>
        <taxon>Ornithorhynchidae</taxon>
        <taxon>Ornithorhynchus</taxon>
    </lineage>
</organism>
<evidence type="ECO:0000256" key="1">
    <source>
        <dbReference type="SAM" id="Coils"/>
    </source>
</evidence>
<dbReference type="GO" id="GO:0002693">
    <property type="term" value="P:positive regulation of cellular extravasation"/>
    <property type="evidence" value="ECO:0000318"/>
    <property type="project" value="GO_Central"/>
</dbReference>
<dbReference type="OrthoDB" id="9944409at2759"/>
<dbReference type="HOGENOM" id="CLU_049986_0_0_1"/>
<dbReference type="InterPro" id="IPR009538">
    <property type="entry name" value="PV-1"/>
</dbReference>
<dbReference type="Proteomes" id="UP000002279">
    <property type="component" value="Chromosome X1"/>
</dbReference>
<dbReference type="Ensembl" id="ENSOANT00000011751.2">
    <property type="protein sequence ID" value="ENSOANP00000011749.2"/>
    <property type="gene ID" value="ENSOANG00000007382.3"/>
</dbReference>
<keyword evidence="1" id="KW-0175">Coiled coil</keyword>
<dbReference type="InParanoid" id="F6PRM1"/>
<name>F6PRM1_ORNAN</name>
<evidence type="ECO:0000313" key="3">
    <source>
        <dbReference type="Ensembl" id="ENSOANP00000011749.2"/>
    </source>
</evidence>
<dbReference type="PANTHER" id="PTHR21687">
    <property type="entry name" value="PLASMALEMMA VESICLE-ASSOCIATED PROTEIN"/>
    <property type="match status" value="1"/>
</dbReference>
<dbReference type="Pfam" id="PF06637">
    <property type="entry name" value="PV-1"/>
    <property type="match status" value="1"/>
</dbReference>
<dbReference type="Bgee" id="ENSOANG00000007382">
    <property type="expression patterns" value="Expressed in adult mammalian kidney and 6 other cell types or tissues"/>
</dbReference>
<accession>F6PRM1</accession>
<keyword evidence="2" id="KW-1133">Transmembrane helix</keyword>
<keyword evidence="2" id="KW-0472">Membrane</keyword>
<dbReference type="AlphaFoldDB" id="F6PRM1"/>
<reference evidence="3 4" key="1">
    <citation type="journal article" date="2008" name="Nature">
        <title>Genome analysis of the platypus reveals unique signatures of evolution.</title>
        <authorList>
            <person name="Warren W.C."/>
            <person name="Hillier L.W."/>
            <person name="Marshall Graves J.A."/>
            <person name="Birney E."/>
            <person name="Ponting C.P."/>
            <person name="Grutzner F."/>
            <person name="Belov K."/>
            <person name="Miller W."/>
            <person name="Clarke L."/>
            <person name="Chinwalla A.T."/>
            <person name="Yang S.P."/>
            <person name="Heger A."/>
            <person name="Locke D.P."/>
            <person name="Miethke P."/>
            <person name="Waters P.D."/>
            <person name="Veyrunes F."/>
            <person name="Fulton L."/>
            <person name="Fulton B."/>
            <person name="Graves T."/>
            <person name="Wallis J."/>
            <person name="Puente X.S."/>
            <person name="Lopez-Otin C."/>
            <person name="Ordonez G.R."/>
            <person name="Eichler E.E."/>
            <person name="Chen L."/>
            <person name="Cheng Z."/>
            <person name="Deakin J.E."/>
            <person name="Alsop A."/>
            <person name="Thompson K."/>
            <person name="Kirby P."/>
            <person name="Papenfuss A.T."/>
            <person name="Wakefield M.J."/>
            <person name="Olender T."/>
            <person name="Lancet D."/>
            <person name="Huttley G.A."/>
            <person name="Smit A.F."/>
            <person name="Pask A."/>
            <person name="Temple-Smith P."/>
            <person name="Batzer M.A."/>
            <person name="Walker J.A."/>
            <person name="Konkel M.K."/>
            <person name="Harris R.S."/>
            <person name="Whittington C.M."/>
            <person name="Wong E.S."/>
            <person name="Gemmell N.J."/>
            <person name="Buschiazzo E."/>
            <person name="Vargas Jentzsch I.M."/>
            <person name="Merkel A."/>
            <person name="Schmitz J."/>
            <person name="Zemann A."/>
            <person name="Churakov G."/>
            <person name="Kriegs J.O."/>
            <person name="Brosius J."/>
            <person name="Murchison E.P."/>
            <person name="Sachidanandam R."/>
            <person name="Smith C."/>
            <person name="Hannon G.J."/>
            <person name="Tsend-Ayush E."/>
            <person name="McMillan D."/>
            <person name="Attenborough R."/>
            <person name="Rens W."/>
            <person name="Ferguson-Smith M."/>
            <person name="Lefevre C.M."/>
            <person name="Sharp J.A."/>
            <person name="Nicholas K.R."/>
            <person name="Ray D.A."/>
            <person name="Kube M."/>
            <person name="Reinhardt R."/>
            <person name="Pringle T.H."/>
            <person name="Taylor J."/>
            <person name="Jones R.C."/>
            <person name="Nixon B."/>
            <person name="Dacheux J.L."/>
            <person name="Niwa H."/>
            <person name="Sekita Y."/>
            <person name="Huang X."/>
            <person name="Stark A."/>
            <person name="Kheradpour P."/>
            <person name="Kellis M."/>
            <person name="Flicek P."/>
            <person name="Chen Y."/>
            <person name="Webber C."/>
            <person name="Hardison R."/>
            <person name="Nelson J."/>
            <person name="Hallsworth-Pepin K."/>
            <person name="Delehaunty K."/>
            <person name="Markovic C."/>
            <person name="Minx P."/>
            <person name="Feng Y."/>
            <person name="Kremitzki C."/>
            <person name="Mitreva M."/>
            <person name="Glasscock J."/>
            <person name="Wylie T."/>
            <person name="Wohldmann P."/>
            <person name="Thiru P."/>
            <person name="Nhan M.N."/>
            <person name="Pohl C.S."/>
            <person name="Smith S.M."/>
            <person name="Hou S."/>
            <person name="Nefedov M."/>
            <person name="de Jong P.J."/>
            <person name="Renfree M.B."/>
            <person name="Mardis E.R."/>
            <person name="Wilson R.K."/>
        </authorList>
    </citation>
    <scope>NUCLEOTIDE SEQUENCE [LARGE SCALE GENOMIC DNA]</scope>
    <source>
        <strain evidence="3 4">Glennie</strain>
    </source>
</reference>
<keyword evidence="2" id="KW-0812">Transmembrane</keyword>
<evidence type="ECO:0000256" key="2">
    <source>
        <dbReference type="SAM" id="Phobius"/>
    </source>
</evidence>
<dbReference type="eggNOG" id="ENOG502S1PR">
    <property type="taxonomic scope" value="Eukaryota"/>
</dbReference>
<dbReference type="FunCoup" id="F6PRM1">
    <property type="interactions" value="14"/>
</dbReference>
<protein>
    <submittedName>
        <fullName evidence="3">Plasmalemma vesicle associated protein</fullName>
    </submittedName>
</protein>
<dbReference type="GO" id="GO:0043114">
    <property type="term" value="P:regulation of vascular permeability"/>
    <property type="evidence" value="ECO:0000318"/>
    <property type="project" value="GO_Central"/>
</dbReference>
<evidence type="ECO:0000313" key="4">
    <source>
        <dbReference type="Proteomes" id="UP000002279"/>
    </source>
</evidence>
<feature type="transmembrane region" description="Helical" evidence="2">
    <location>
        <begin position="21"/>
        <end position="48"/>
    </location>
</feature>
<dbReference type="STRING" id="9258.ENSOANP00000011749"/>
<sequence>MDRNGTGYRMGDMGTKSKGCWYYLKYFFLFVSLIQFLIILGLVLFMVYGNPQVGTEEHLHQVTQKNEALYSKNVKLLQLNTNISKELNLTRKSREEFMQMLVNSRREQDRINASFKQCQVDRIQCQVNMKYTVYIVKEEEICKQDLKELNNTHITLKLHFSEKVKKIEQDKENLQTMWTKQKEEFLAEKNIGQKNWESCKEESIRQLQELQRQQGQIQFLQNGCLKLNDKLSLELKTLWQESIIPKSLNNMFSYSNPYSLPVNYVTDLNLVRQFCDTTPNTMTTKVGELFQQLRVDIIQKAQENADLQRQKELIEQNLQACQKSKEANQKEAVSKYQQLQTDCTKQGGLALEEKMALRKEKEGLLKQLEEKERQLAAANTQVAIKTSSLEFCIRSKAGPLGNPVTRTGTVSGNPGILGNAGTIDKTSLEEFKKKILEQQRMNTFPGNPLGQPSG</sequence>
<keyword evidence="4" id="KW-1185">Reference proteome</keyword>
<dbReference type="PANTHER" id="PTHR21687:SF5">
    <property type="entry name" value="PLASMALEMMA VESICLE-ASSOCIATED PROTEIN"/>
    <property type="match status" value="1"/>
</dbReference>
<feature type="coiled-coil region" evidence="1">
    <location>
        <begin position="164"/>
        <end position="213"/>
    </location>
</feature>
<reference evidence="3" key="2">
    <citation type="submission" date="2025-08" db="UniProtKB">
        <authorList>
            <consortium name="Ensembl"/>
        </authorList>
    </citation>
    <scope>IDENTIFICATION</scope>
    <source>
        <strain evidence="3">Glennie</strain>
    </source>
</reference>